<keyword evidence="8" id="KW-1185">Reference proteome</keyword>
<evidence type="ECO:0000313" key="7">
    <source>
        <dbReference type="EMBL" id="MDG3013132.1"/>
    </source>
</evidence>
<dbReference type="SUPFAM" id="SSF53807">
    <property type="entry name" value="Helical backbone' metal receptor"/>
    <property type="match status" value="1"/>
</dbReference>
<comment type="similarity">
    <text evidence="2">Belongs to the bacterial solute-binding protein 8 family.</text>
</comment>
<dbReference type="PANTHER" id="PTHR30532">
    <property type="entry name" value="IRON III DICITRATE-BINDING PERIPLASMIC PROTEIN"/>
    <property type="match status" value="1"/>
</dbReference>
<dbReference type="RefSeq" id="WP_332518939.1">
    <property type="nucleotide sequence ID" value="NZ_JANRHA010000001.1"/>
</dbReference>
<evidence type="ECO:0000256" key="4">
    <source>
        <dbReference type="ARBA" id="ARBA00022729"/>
    </source>
</evidence>
<feature type="domain" description="Fe/B12 periplasmic-binding" evidence="6">
    <location>
        <begin position="115"/>
        <end position="374"/>
    </location>
</feature>
<dbReference type="Pfam" id="PF01497">
    <property type="entry name" value="Peripla_BP_2"/>
    <property type="match status" value="1"/>
</dbReference>
<dbReference type="PANTHER" id="PTHR30532:SF25">
    <property type="entry name" value="IRON(III) DICITRATE-BINDING PERIPLASMIC PROTEIN"/>
    <property type="match status" value="1"/>
</dbReference>
<keyword evidence="4" id="KW-0732">Signal</keyword>
<gene>
    <name evidence="7" type="ORF">NVS88_00990</name>
</gene>
<feature type="region of interest" description="Disordered" evidence="5">
    <location>
        <begin position="1"/>
        <end position="24"/>
    </location>
</feature>
<name>A0A9X4RCJ6_9ACTN</name>
<dbReference type="InterPro" id="IPR002491">
    <property type="entry name" value="ABC_transptr_periplasmic_BD"/>
</dbReference>
<keyword evidence="3" id="KW-0813">Transport</keyword>
<evidence type="ECO:0000313" key="8">
    <source>
        <dbReference type="Proteomes" id="UP001152755"/>
    </source>
</evidence>
<dbReference type="GO" id="GO:1901678">
    <property type="term" value="P:iron coordination entity transport"/>
    <property type="evidence" value="ECO:0007669"/>
    <property type="project" value="UniProtKB-ARBA"/>
</dbReference>
<dbReference type="GO" id="GO:0030288">
    <property type="term" value="C:outer membrane-bounded periplasmic space"/>
    <property type="evidence" value="ECO:0007669"/>
    <property type="project" value="TreeGrafter"/>
</dbReference>
<dbReference type="Proteomes" id="UP001152755">
    <property type="component" value="Unassembled WGS sequence"/>
</dbReference>
<evidence type="ECO:0000259" key="6">
    <source>
        <dbReference type="PROSITE" id="PS50983"/>
    </source>
</evidence>
<organism evidence="7 8">
    <name type="scientific">Speluncibacter jeojiensis</name>
    <dbReference type="NCBI Taxonomy" id="2710754"/>
    <lineage>
        <taxon>Bacteria</taxon>
        <taxon>Bacillati</taxon>
        <taxon>Actinomycetota</taxon>
        <taxon>Actinomycetes</taxon>
        <taxon>Mycobacteriales</taxon>
        <taxon>Speluncibacteraceae</taxon>
        <taxon>Speluncibacter</taxon>
    </lineage>
</organism>
<evidence type="ECO:0000256" key="5">
    <source>
        <dbReference type="SAM" id="MobiDB-lite"/>
    </source>
</evidence>
<dbReference type="InterPro" id="IPR051313">
    <property type="entry name" value="Bact_iron-sidero_bind"/>
</dbReference>
<dbReference type="CDD" id="cd01146">
    <property type="entry name" value="FhuD"/>
    <property type="match status" value="1"/>
</dbReference>
<protein>
    <submittedName>
        <fullName evidence="7">Iron-siderophore ABC transporter substrate-binding protein</fullName>
    </submittedName>
</protein>
<comment type="caution">
    <text evidence="7">The sequence shown here is derived from an EMBL/GenBank/DDBJ whole genome shotgun (WGS) entry which is preliminary data.</text>
</comment>
<dbReference type="AlphaFoldDB" id="A0A9X4RCJ6"/>
<dbReference type="PROSITE" id="PS50983">
    <property type="entry name" value="FE_B12_PBP"/>
    <property type="match status" value="1"/>
</dbReference>
<accession>A0A9X4RCJ6</accession>
<dbReference type="Gene3D" id="3.40.50.1980">
    <property type="entry name" value="Nitrogenase molybdenum iron protein domain"/>
    <property type="match status" value="2"/>
</dbReference>
<sequence length="375" mass="38566">MPVRPHTPAGSPERRVPARRRGPGRAAVAMSTTAVALLAAVTLAGCSTTATIDQQESSIVKSTTRVAGAEVLGNARHPETACGPTAPVDPAGTTGATRQVTDAAGTTAVPTDPTRIVVLDPSQLDAACALGLQDRVVGATTLNAGGGQPEYLGPVIGKVPAVGTLAAPDLGRIADLKPDLILGAASATPQLRDRLSAIAPTVLVDTSPTAWRQSLLVDAAALGRAASGQDLLDRFDQDSAAAGKDLHATQTQASIVRFTGDAIELYGPASFAGQVLTDVGVQRPAPQRFTDHPDVQIDTGRLSEADGDVIYTSFAGAQGLSHGKDVMETDAWKDLGGSLNRTFAVSDEIWIHGVGLVAARDIVDDLRLSLNNYVG</sequence>
<evidence type="ECO:0000256" key="2">
    <source>
        <dbReference type="ARBA" id="ARBA00008814"/>
    </source>
</evidence>
<reference evidence="7" key="1">
    <citation type="submission" date="2022-08" db="EMBL/GenBank/DDBJ databases">
        <title>Genome analysis of Corynebacteriales strain.</title>
        <authorList>
            <person name="Lee S.D."/>
        </authorList>
    </citation>
    <scope>NUCLEOTIDE SEQUENCE</scope>
    <source>
        <strain evidence="7">D3-21</strain>
    </source>
</reference>
<feature type="region of interest" description="Disordered" evidence="5">
    <location>
        <begin position="72"/>
        <end position="108"/>
    </location>
</feature>
<evidence type="ECO:0000256" key="1">
    <source>
        <dbReference type="ARBA" id="ARBA00004196"/>
    </source>
</evidence>
<proteinExistence type="inferred from homology"/>
<evidence type="ECO:0000256" key="3">
    <source>
        <dbReference type="ARBA" id="ARBA00022448"/>
    </source>
</evidence>
<dbReference type="EMBL" id="JANRHA010000001">
    <property type="protein sequence ID" value="MDG3013132.1"/>
    <property type="molecule type" value="Genomic_DNA"/>
</dbReference>
<comment type="subcellular location">
    <subcellularLocation>
        <location evidence="1">Cell envelope</location>
    </subcellularLocation>
</comment>